<dbReference type="Proteomes" id="UP000198888">
    <property type="component" value="Unassembled WGS sequence"/>
</dbReference>
<dbReference type="KEGG" id="hae:halTADL_1501"/>
<evidence type="ECO:0000313" key="2">
    <source>
        <dbReference type="Proteomes" id="UP000198888"/>
    </source>
</evidence>
<dbReference type="EMBL" id="FNYR01000019">
    <property type="protein sequence ID" value="SEJ06772.1"/>
    <property type="molecule type" value="Genomic_DNA"/>
</dbReference>
<dbReference type="InterPro" id="IPR009003">
    <property type="entry name" value="Peptidase_S1_PA"/>
</dbReference>
<reference evidence="1 2" key="1">
    <citation type="submission" date="2016-10" db="EMBL/GenBank/DDBJ databases">
        <authorList>
            <person name="de Groot N.N."/>
        </authorList>
    </citation>
    <scope>NUCLEOTIDE SEQUENCE [LARGE SCALE GENOMIC DNA]</scope>
    <source>
        <strain evidence="1 2">DSM 22187</strain>
    </source>
</reference>
<dbReference type="OrthoDB" id="325608at2157"/>
<organism evidence="1 2">
    <name type="scientific">Halohasta litchfieldiae</name>
    <dbReference type="NCBI Taxonomy" id="1073996"/>
    <lineage>
        <taxon>Archaea</taxon>
        <taxon>Methanobacteriati</taxon>
        <taxon>Methanobacteriota</taxon>
        <taxon>Stenosarchaea group</taxon>
        <taxon>Halobacteria</taxon>
        <taxon>Halobacteriales</taxon>
        <taxon>Haloferacaceae</taxon>
        <taxon>Halohasta</taxon>
    </lineage>
</organism>
<dbReference type="RefSeq" id="WP_162551689.1">
    <property type="nucleotide sequence ID" value="NZ_CP024845.1"/>
</dbReference>
<dbReference type="STRING" id="1073996.SAMN05444271_11912"/>
<proteinExistence type="predicted"/>
<protein>
    <submittedName>
        <fullName evidence="1">Trypsin-like peptidase domain-containing protein</fullName>
    </submittedName>
</protein>
<dbReference type="Pfam" id="PF13365">
    <property type="entry name" value="Trypsin_2"/>
    <property type="match status" value="1"/>
</dbReference>
<sequence>MSLPNNPLDPLFLCVTPIKLPGGGHATGTLFRYEQEGEETDYLVTNRHVFVEENDDGEEEFVAEEARIYLRDNADTPMLRISRPLDLVKDGERQWMEHSAEPQPDLAVLELYDNLDDYINQPIGPPNFLPDERPITAGEEAMIVGYPVIEPNDYMPIIRSALISSHYGGGFMGNLAFATDANTHSGMSGSPIFTTPSIIDQMDGGPVVYKQPQRYFLGIHSSTLQSPTHSIEEGPLNVNFAFYPEQIIEIIENSEE</sequence>
<dbReference type="GeneID" id="35002304"/>
<accession>A0A2H4Q1N6</accession>
<keyword evidence="2" id="KW-1185">Reference proteome</keyword>
<dbReference type="Gene3D" id="2.40.10.10">
    <property type="entry name" value="Trypsin-like serine proteases"/>
    <property type="match status" value="2"/>
</dbReference>
<evidence type="ECO:0000313" key="1">
    <source>
        <dbReference type="EMBL" id="SEJ06772.1"/>
    </source>
</evidence>
<name>A0A1H6W2N1_9EURY</name>
<gene>
    <name evidence="1" type="ORF">SAMN05444271_11912</name>
</gene>
<dbReference type="SUPFAM" id="SSF50494">
    <property type="entry name" value="Trypsin-like serine proteases"/>
    <property type="match status" value="1"/>
</dbReference>
<dbReference type="InterPro" id="IPR043504">
    <property type="entry name" value="Peptidase_S1_PA_chymotrypsin"/>
</dbReference>
<accession>A0A1H6W2N1</accession>
<dbReference type="AlphaFoldDB" id="A0A1H6W2N1"/>